<dbReference type="Proteomes" id="UP001431209">
    <property type="component" value="Unassembled WGS sequence"/>
</dbReference>
<dbReference type="InterPro" id="IPR005024">
    <property type="entry name" value="Snf7_fam"/>
</dbReference>
<protein>
    <submittedName>
        <fullName evidence="3">Charged multivesicular body protein 7</fullName>
    </submittedName>
</protein>
<dbReference type="AlphaFoldDB" id="A0AAW2YSD7"/>
<evidence type="ECO:0000256" key="1">
    <source>
        <dbReference type="SAM" id="Coils"/>
    </source>
</evidence>
<proteinExistence type="predicted"/>
<evidence type="ECO:0000313" key="3">
    <source>
        <dbReference type="EMBL" id="KAL0480317.1"/>
    </source>
</evidence>
<dbReference type="PANTHER" id="PTHR22761">
    <property type="entry name" value="CHARGED MULTIVESICULAR BODY PROTEIN"/>
    <property type="match status" value="1"/>
</dbReference>
<dbReference type="Pfam" id="PF03357">
    <property type="entry name" value="Snf7"/>
    <property type="match status" value="1"/>
</dbReference>
<organism evidence="3 4">
    <name type="scientific">Acrasis kona</name>
    <dbReference type="NCBI Taxonomy" id="1008807"/>
    <lineage>
        <taxon>Eukaryota</taxon>
        <taxon>Discoba</taxon>
        <taxon>Heterolobosea</taxon>
        <taxon>Tetramitia</taxon>
        <taxon>Eutetramitia</taxon>
        <taxon>Acrasidae</taxon>
        <taxon>Acrasis</taxon>
    </lineage>
</organism>
<evidence type="ECO:0000313" key="4">
    <source>
        <dbReference type="Proteomes" id="UP001431209"/>
    </source>
</evidence>
<name>A0AAW2YSD7_9EUKA</name>
<dbReference type="Pfam" id="PF25880">
    <property type="entry name" value="WHD_CHMP7_1st"/>
    <property type="match status" value="1"/>
</dbReference>
<gene>
    <name evidence="3" type="ORF">AKO1_007081</name>
</gene>
<keyword evidence="4" id="KW-1185">Reference proteome</keyword>
<sequence length="533" mass="60850">MIFYMQSFKNSREVNPQEWDAKINMWSAVIFHATQYKKLVVASSSTLKQLMTRERRDIKYSSQTNLPLGWNIVVSELEKRSELIDIKEFKNMFSTKGTQTLGSWLLQNVLFKPATYLFWGRSSQESQQDKTYVVMRNVKSLLEQLVEKVYSNKVSHLDLFLAPYQVDRHFDSIKSNVVFMTKEEVDIILDYLHTEGPGKIINLDHGKKGIRFNENRQVINEESDPVVDRGVIQLKQTLHTLELQKIELDGRITMMDQEIKSNLTKKQKQIAKQLLIKKKSFQESLSRRLTNYDNIENMLTTIETAHSDSDVLKAIHAGTHSLKSATNQLEQTNPDKILDEAAQVMTDYKDIQNIIDAGNNTLEVNIDENELLAELDSLMISSPQSTPSAPADPISPKSSSSPPVTATTAPSTPPKHHNQSTSVVVPNISEKCILYQLSITTGQEDEKREKLNLSLKLLKLKLNQYQKNGKLNQHVEHLKSCISEYEKKALDCQQEEKEEEALLAMKYVELMEQEVSELEAKQAVVENNKPLVA</sequence>
<dbReference type="EMBL" id="JAOPGA020000651">
    <property type="protein sequence ID" value="KAL0480317.1"/>
    <property type="molecule type" value="Genomic_DNA"/>
</dbReference>
<dbReference type="PANTHER" id="PTHR22761:SF96">
    <property type="entry name" value="BCDNA.GH08385"/>
    <property type="match status" value="1"/>
</dbReference>
<dbReference type="GO" id="GO:0005771">
    <property type="term" value="C:multivesicular body"/>
    <property type="evidence" value="ECO:0007669"/>
    <property type="project" value="TreeGrafter"/>
</dbReference>
<dbReference type="GO" id="GO:0006900">
    <property type="term" value="P:vesicle budding from membrane"/>
    <property type="evidence" value="ECO:0007669"/>
    <property type="project" value="TreeGrafter"/>
</dbReference>
<reference evidence="3 4" key="1">
    <citation type="submission" date="2024-03" db="EMBL/GenBank/DDBJ databases">
        <title>The Acrasis kona genome and developmental transcriptomes reveal deep origins of eukaryotic multicellular pathways.</title>
        <authorList>
            <person name="Sheikh S."/>
            <person name="Fu C.-J."/>
            <person name="Brown M.W."/>
            <person name="Baldauf S.L."/>
        </authorList>
    </citation>
    <scope>NUCLEOTIDE SEQUENCE [LARGE SCALE GENOMIC DNA]</scope>
    <source>
        <strain evidence="3 4">ATCC MYA-3509</strain>
    </source>
</reference>
<evidence type="ECO:0000256" key="2">
    <source>
        <dbReference type="SAM" id="MobiDB-lite"/>
    </source>
</evidence>
<feature type="compositionally biased region" description="Low complexity" evidence="2">
    <location>
        <begin position="387"/>
        <end position="410"/>
    </location>
</feature>
<feature type="coiled-coil region" evidence="1">
    <location>
        <begin position="448"/>
        <end position="528"/>
    </location>
</feature>
<keyword evidence="1" id="KW-0175">Coiled coil</keyword>
<dbReference type="GO" id="GO:0032511">
    <property type="term" value="P:late endosome to vacuole transport via multivesicular body sorting pathway"/>
    <property type="evidence" value="ECO:0007669"/>
    <property type="project" value="TreeGrafter"/>
</dbReference>
<dbReference type="GO" id="GO:0000815">
    <property type="term" value="C:ESCRT III complex"/>
    <property type="evidence" value="ECO:0007669"/>
    <property type="project" value="TreeGrafter"/>
</dbReference>
<accession>A0AAW2YSD7</accession>
<dbReference type="GO" id="GO:0009898">
    <property type="term" value="C:cytoplasmic side of plasma membrane"/>
    <property type="evidence" value="ECO:0007669"/>
    <property type="project" value="TreeGrafter"/>
</dbReference>
<feature type="region of interest" description="Disordered" evidence="2">
    <location>
        <begin position="382"/>
        <end position="423"/>
    </location>
</feature>
<comment type="caution">
    <text evidence="3">The sequence shown here is derived from an EMBL/GenBank/DDBJ whole genome shotgun (WGS) entry which is preliminary data.</text>
</comment>